<comment type="subcellular location">
    <subcellularLocation>
        <location evidence="8">Cytoplasm</location>
    </subcellularLocation>
</comment>
<evidence type="ECO:0000313" key="11">
    <source>
        <dbReference type="Proteomes" id="UP000077245"/>
    </source>
</evidence>
<dbReference type="GO" id="GO:0008270">
    <property type="term" value="F:zinc ion binding"/>
    <property type="evidence" value="ECO:0007669"/>
    <property type="project" value="UniProtKB-UniRule"/>
</dbReference>
<dbReference type="InterPro" id="IPR036866">
    <property type="entry name" value="RibonucZ/Hydroxyglut_hydro"/>
</dbReference>
<dbReference type="Pfam" id="PF00753">
    <property type="entry name" value="Lactamase_B"/>
    <property type="match status" value="1"/>
</dbReference>
<feature type="binding site" evidence="8">
    <location>
        <position position="100"/>
    </location>
    <ligand>
        <name>Zn(2+)</name>
        <dbReference type="ChEBI" id="CHEBI:29105"/>
        <label>2</label>
        <note>catalytic</note>
    </ligand>
</feature>
<accession>A0A165ZW26</accession>
<dbReference type="Gene3D" id="3.40.50.10710">
    <property type="entry name" value="Metallo-hydrolase/oxidoreductase"/>
    <property type="match status" value="1"/>
</dbReference>
<keyword evidence="1 8" id="KW-0963">Cytoplasm</keyword>
<evidence type="ECO:0000256" key="3">
    <source>
        <dbReference type="ARBA" id="ARBA00022723"/>
    </source>
</evidence>
<dbReference type="SUPFAM" id="SSF56281">
    <property type="entry name" value="Metallo-hydrolase/oxidoreductase"/>
    <property type="match status" value="1"/>
</dbReference>
<feature type="binding site" evidence="8">
    <location>
        <position position="98"/>
    </location>
    <ligand>
        <name>Zn(2+)</name>
        <dbReference type="ChEBI" id="CHEBI:29105"/>
        <label>1</label>
        <note>catalytic</note>
    </ligand>
</feature>
<keyword evidence="6 8" id="KW-0269">Exonuclease</keyword>
<dbReference type="HAMAP" id="MF_01492">
    <property type="entry name" value="RNase_J_arch"/>
    <property type="match status" value="1"/>
</dbReference>
<evidence type="ECO:0000256" key="4">
    <source>
        <dbReference type="ARBA" id="ARBA00022801"/>
    </source>
</evidence>
<keyword evidence="4 8" id="KW-0378">Hydrolase</keyword>
<feature type="binding site" evidence="8">
    <location>
        <position position="166"/>
    </location>
    <ligand>
        <name>Zn(2+)</name>
        <dbReference type="ChEBI" id="CHEBI:29105"/>
        <label>1</label>
        <note>catalytic</note>
    </ligand>
</feature>
<dbReference type="CDD" id="cd07714">
    <property type="entry name" value="RNaseJ_MBL-fold"/>
    <property type="match status" value="1"/>
</dbReference>
<dbReference type="InterPro" id="IPR001279">
    <property type="entry name" value="Metallo-B-lactamas"/>
</dbReference>
<dbReference type="NCBIfam" id="TIGR00649">
    <property type="entry name" value="MG423"/>
    <property type="match status" value="1"/>
</dbReference>
<keyword evidence="7 8" id="KW-0694">RNA-binding</keyword>
<feature type="binding site" evidence="8">
    <location>
        <begin position="399"/>
        <end position="403"/>
    </location>
    <ligand>
        <name>substrate</name>
    </ligand>
</feature>
<dbReference type="GO" id="GO:0004534">
    <property type="term" value="F:5'-3' RNA exonuclease activity"/>
    <property type="evidence" value="ECO:0007669"/>
    <property type="project" value="UniProtKB-UniRule"/>
</dbReference>
<evidence type="ECO:0000256" key="1">
    <source>
        <dbReference type="ARBA" id="ARBA00022490"/>
    </source>
</evidence>
<dbReference type="GO" id="GO:0003723">
    <property type="term" value="F:RNA binding"/>
    <property type="evidence" value="ECO:0007669"/>
    <property type="project" value="UniProtKB-KW"/>
</dbReference>
<keyword evidence="3 8" id="KW-0479">Metal-binding</keyword>
<evidence type="ECO:0000256" key="5">
    <source>
        <dbReference type="ARBA" id="ARBA00022833"/>
    </source>
</evidence>
<dbReference type="InterPro" id="IPR042173">
    <property type="entry name" value="RNase_J_2"/>
</dbReference>
<dbReference type="GO" id="GO:0005737">
    <property type="term" value="C:cytoplasm"/>
    <property type="evidence" value="ECO:0007669"/>
    <property type="project" value="UniProtKB-SubCell"/>
</dbReference>
<evidence type="ECO:0000256" key="8">
    <source>
        <dbReference type="HAMAP-Rule" id="MF_01492"/>
    </source>
</evidence>
<dbReference type="InterPro" id="IPR055132">
    <property type="entry name" value="RNase_J_b_CASP"/>
</dbReference>
<evidence type="ECO:0000256" key="2">
    <source>
        <dbReference type="ARBA" id="ARBA00022722"/>
    </source>
</evidence>
<dbReference type="InterPro" id="IPR004613">
    <property type="entry name" value="RNase_J"/>
</dbReference>
<gene>
    <name evidence="8" type="primary">rnj</name>
    <name evidence="10" type="ORF">MBCUR_15150</name>
</gene>
<evidence type="ECO:0000256" key="7">
    <source>
        <dbReference type="ARBA" id="ARBA00022884"/>
    </source>
</evidence>
<evidence type="ECO:0000313" key="10">
    <source>
        <dbReference type="EMBL" id="KZX11242.1"/>
    </source>
</evidence>
<feature type="binding site" evidence="8">
    <location>
        <position position="425"/>
    </location>
    <ligand>
        <name>Zn(2+)</name>
        <dbReference type="ChEBI" id="CHEBI:29105"/>
        <label>2</label>
        <note>catalytic</note>
    </ligand>
</feature>
<dbReference type="AlphaFoldDB" id="A0A165ZW26"/>
<protein>
    <recommendedName>
        <fullName evidence="8">Ribonuclease J</fullName>
        <shortName evidence="8">RNase J</shortName>
        <ecNumber evidence="8">3.1.-.-</ecNumber>
    </recommendedName>
</protein>
<dbReference type="Pfam" id="PF22505">
    <property type="entry name" value="RNase_J_b_CASP"/>
    <property type="match status" value="1"/>
</dbReference>
<feature type="binding site" evidence="8">
    <location>
        <position position="188"/>
    </location>
    <ligand>
        <name>Zn(2+)</name>
        <dbReference type="ChEBI" id="CHEBI:29105"/>
        <label>1</label>
        <note>catalytic</note>
    </ligand>
</feature>
<dbReference type="STRING" id="49547.MBCUR_15150"/>
<comment type="similarity">
    <text evidence="8">Belongs to the metallo-beta-lactamase superfamily. RNA-metabolizing metallo-beta-lactamase-like family. Archaeal RNase J subfamily.</text>
</comment>
<feature type="binding site" evidence="8">
    <location>
        <position position="96"/>
    </location>
    <ligand>
        <name>Zn(2+)</name>
        <dbReference type="ChEBI" id="CHEBI:29105"/>
        <label>1</label>
        <note>catalytic</note>
    </ligand>
</feature>
<comment type="function">
    <text evidence="8">An RNase that has 5'-3' exonuclease activity. May be involved in RNA degradation.</text>
</comment>
<dbReference type="InterPro" id="IPR030879">
    <property type="entry name" value="RNase_J_arc"/>
</dbReference>
<organism evidence="10 11">
    <name type="scientific">Methanobrevibacter curvatus</name>
    <dbReference type="NCBI Taxonomy" id="49547"/>
    <lineage>
        <taxon>Archaea</taxon>
        <taxon>Methanobacteriati</taxon>
        <taxon>Methanobacteriota</taxon>
        <taxon>Methanomada group</taxon>
        <taxon>Methanobacteria</taxon>
        <taxon>Methanobacteriales</taxon>
        <taxon>Methanobacteriaceae</taxon>
        <taxon>Methanobrevibacter</taxon>
    </lineage>
</organism>
<comment type="cofactor">
    <cofactor evidence="8">
        <name>Zn(2+)</name>
        <dbReference type="ChEBI" id="CHEBI:29105"/>
    </cofactor>
    <text evidence="8">Binds 2 Zn(2+) ions per subunit. It is not clear if Zn(2+) or Mg(2+) is physiologically important.</text>
</comment>
<comment type="subunit">
    <text evidence="8">Homodimer.</text>
</comment>
<dbReference type="Pfam" id="PF07521">
    <property type="entry name" value="RMMBL"/>
    <property type="match status" value="1"/>
</dbReference>
<dbReference type="Proteomes" id="UP000077245">
    <property type="component" value="Unassembled WGS sequence"/>
</dbReference>
<dbReference type="InterPro" id="IPR011108">
    <property type="entry name" value="RMMBL"/>
</dbReference>
<dbReference type="GO" id="GO:0006401">
    <property type="term" value="P:RNA catabolic process"/>
    <property type="evidence" value="ECO:0007669"/>
    <property type="project" value="UniProtKB-UniRule"/>
</dbReference>
<keyword evidence="2 8" id="KW-0540">Nuclease</keyword>
<evidence type="ECO:0000256" key="6">
    <source>
        <dbReference type="ARBA" id="ARBA00022839"/>
    </source>
</evidence>
<feature type="domain" description="Metallo-beta-lactamase" evidence="9">
    <location>
        <begin position="30"/>
        <end position="241"/>
    </location>
</feature>
<dbReference type="EC" id="3.1.-.-" evidence="8"/>
<sequence>MKEDLTQKNMQGGNNLTVEIIAIGGYEEVGKNMTAIKVDDEVIILDMGIHLDRISIHEDTDIDRMHSLDLIERGVIPDDTLMKDVDGKVKAIIFSHGHLDHIGAVAKLAHRYDAPIIATPYTISLIERTIKGERKFEVDNPLHSLNPGSKVKLSENVVLEFVQSTHSIPQAVFPVLHTPDGIIVYALDFKFDNHQKISPPPDYDRLRELGKKGVLSLIVETTNATQYDEVKTYSEKVAKTILEDLMKDPLAEKKGMLITTFSSHIERLQTISDIAKESHREIMFLGRSMERFCGIAQSLGILKLPKNAQVIGGPKMVNKALMLAEDNREEYLLVTTGHQGETDALLPRIASGRTPFSIRQGDNVIISAPIIPNPTNAANRHIMEKKLISNGARLYSNAHVSGHAGREDHRDFIRMLKPKHIIPAHGNLEMLVAYGELAEEEGYRIGNNVHILRNGQAQVFNKGIDTY</sequence>
<dbReference type="PATRIC" id="fig|49547.3.peg.1616"/>
<dbReference type="PANTHER" id="PTHR43694:SF1">
    <property type="entry name" value="RIBONUCLEASE J"/>
    <property type="match status" value="1"/>
</dbReference>
<dbReference type="Gene3D" id="3.60.15.10">
    <property type="entry name" value="Ribonuclease Z/Hydroxyacylglutathione hydrolase-like"/>
    <property type="match status" value="1"/>
</dbReference>
<keyword evidence="5 8" id="KW-0862">Zinc</keyword>
<comment type="caution">
    <text evidence="10">The sequence shown here is derived from an EMBL/GenBank/DDBJ whole genome shotgun (WGS) entry which is preliminary data.</text>
</comment>
<dbReference type="SMART" id="SM00849">
    <property type="entry name" value="Lactamase_B"/>
    <property type="match status" value="1"/>
</dbReference>
<keyword evidence="11" id="KW-1185">Reference proteome</keyword>
<feature type="binding site" evidence="8">
    <location>
        <position position="101"/>
    </location>
    <ligand>
        <name>Zn(2+)</name>
        <dbReference type="ChEBI" id="CHEBI:29105"/>
        <label>2</label>
        <note>catalytic</note>
    </ligand>
</feature>
<dbReference type="PANTHER" id="PTHR43694">
    <property type="entry name" value="RIBONUCLEASE J"/>
    <property type="match status" value="1"/>
</dbReference>
<dbReference type="EMBL" id="LWMV01000191">
    <property type="protein sequence ID" value="KZX11242.1"/>
    <property type="molecule type" value="Genomic_DNA"/>
</dbReference>
<reference evidence="10 11" key="1">
    <citation type="submission" date="2016-04" db="EMBL/GenBank/DDBJ databases">
        <title>Genome sequence of Methanobrevibacter curvatus DSM 11111.</title>
        <authorList>
            <person name="Poehlein A."/>
            <person name="Seedorf H."/>
            <person name="Daniel R."/>
        </authorList>
    </citation>
    <scope>NUCLEOTIDE SEQUENCE [LARGE SCALE GENOMIC DNA]</scope>
    <source>
        <strain evidence="10 11">DSM 11111</strain>
    </source>
</reference>
<feature type="binding site" evidence="8">
    <location>
        <position position="188"/>
    </location>
    <ligand>
        <name>Zn(2+)</name>
        <dbReference type="ChEBI" id="CHEBI:29105"/>
        <label>2</label>
        <note>catalytic</note>
    </ligand>
</feature>
<name>A0A165ZW26_9EURY</name>
<evidence type="ECO:0000259" key="9">
    <source>
        <dbReference type="SMART" id="SM00849"/>
    </source>
</evidence>
<proteinExistence type="inferred from homology"/>